<proteinExistence type="predicted"/>
<keyword evidence="3" id="KW-1185">Reference proteome</keyword>
<evidence type="ECO:0000313" key="3">
    <source>
        <dbReference type="Proteomes" id="UP000306918"/>
    </source>
</evidence>
<name>A0A4S8H7E2_9BACT</name>
<comment type="caution">
    <text evidence="2">The sequence shown here is derived from an EMBL/GenBank/DDBJ whole genome shotgun (WGS) entry which is preliminary data.</text>
</comment>
<sequence>MIQLLSEKYSKHIACILSVIFLCGLMPVFGRGSMRRFSTTYYPAYNKTWSNRPSNGNNKFAAPREAKPAVKAVVAKNELPVKNAAAMNKPAKPDIGGPSQPEMTSFKSVGTDNMVNLFTGDFSYNIPLLDVGGYPVNLFYDGGISMEQEASWVGLGWNINPGTVSRNMRGVPDDFNGEDIMTQRQEMKPNKTWGININPDLELVGVKDIFGLGINVSIGSLGVSFNNYLGPALDLGIKGGTNFTIASKSGSEKSSASLNLGVSVGANISSRNGLTLSPNVSLTGTSFANDKKFNAGVGLSTSYNSRTGIKQLQISEQMSVNYYAQKKVGTDEKGKGIYKNGVASSMGATLYSGSISFSKPSYVPSLRMPLDNEAYSGHFQVGGGIFGVYGSLEAEVYKQTSKTAKIIQTKPLVGFLYAEKAKNNPNAVMDFTRLNDNEVTPKTPIISAPQYAYDVFSIQGEGTGGSIRAYRNELGYVRDNSTRSSDNSLSIGGDIGIPGHFGANFNTIKTPTVIREWGFGNKLPQVIGFRSAKDTIESVYFRNPGETSVLITDQFKKMGGTDLVRFKLGGTDAMPTIEPVLERFSKSNILTGTTSLLQPDITQRRKRTQVVTFLNAFDASVIGLDKKIRSYNTSSILDGNNNLKYDSTDRVDADGAIRKKHHISEIRVTEISGRRYVYGLPVYSKVQRDYTFSVNKTGTADDVVDITETEPTTLNNAQGKDGYVQVTETPAYAHSFLLTGLLSSDYVDVTNNGITEDDMGDAVKFNYSRYNDHKWRTPHNTGTTANFNDGHLSDRKDDKGVIAYGVRESWYLHSIESKTMIALFTLEGRTDGKGPVSEYKGVDINDNSLKRLQKIDLYNKADLKKNGLTNAKPVKTVWFTYSYSLCTGTPDNKDGGGKLTLDGVYFTFNGKNRNTKDKYVFDYDNAGAGNPGYAPNASDRWGSYKTKAQNPEGMKNRDYPYALQNKTVSDQNAAAWSLKKILLPSGGQIEVEYESDDYAFVQNRRACDMMQIAGLGADAATITSNLYGVSPTLATSGFVDFDYVFIKVPEPCANRTEVYQKYLQGISQLVFKLSVNMPKGIEYVNSYATIADYGKYDATRIWVRLNKANGLSPLTLSCLEYLREQLPGQAYPGYDVSESGGLKAVGEMLLGMLDGLKSAFKDQVKYLRSQGRVQTINPANSFVRLNDPDGFKYGGGQRVKTVRLKDNWKPMTANQQYTSEYGQEYSYTTTEVFNGVKRSISSGVASYEPSIGGEENPFQTIVQVTNKLPLGPASYGAIEMPVLDAFFPAPVVGYSKVTVKSLNKNTPTKKSRSGIGKQVHEFYTAKDFPVYYNHTSIDPASDKQEHQASVLNFFYKYAFDSRALSQGFIVETNDMHGKLKSESSYAENDSLTRIYYTQNFYRNTGSKGLEEKFDFADRAFSGAVYQGNMGIDVELMTDTREFSVKSTSLEVQAQVDLFPVLLPFWLPFIWPVAGESENTYRAVTTTKVINYHAILDSVVVIDKGSQVSTKNMVYDSETGDVLVTRTNNEFDKPVYSVKYPAWWAYSGMGLAYKNIDAVYTDIDFNDGKMIGAAFEQAVIESGDELYIFKSGSGTSNCIPASDASVKRLWAFDKNKSSTALTVPVKDLVYLDEKGKLFTQNDVSFRIVRSGKRNTLEAPVASITLMSNPVDETTHKLNINSSSDVIDATAAEYQEKWQADNEVVRKYSLFFNANTCTYDELEDCNGYLEKSINPYLKGLVGNFRPYRNRLFYGERKESNPLASTDLPKNGFLLNFQLFWDFNSYNNLVPNTSNTQWVWQNQMTRFNTKGMELENKNVMNIYTAALFGYHKTLPTAVATNSRYDEMAYEGFEDYEYAEALNPASVNSCTKKHITLTNLNNSQIVSSDVTGFAAHTGKYMMAVPQGATVTQTLPVSAAPAEDYSFAFTKDTVQQLDQIGGNAQLLAINPGFAGQSDQNAYFQPRTTFTSGGMQSVLSMGNNSVTNGGSRTFSHSLRFTTNYYINVAQYGSYQFIISIDGNSYNLPPEDYSTAHFEVLGEEGNTVYSQFFSNYAAMYQILNVTLCKGIHLIRITFSNDFSYTTTNLQQTYVSTAYIFKLTTNAAGTNYKNLSKVNSCIYTKPMAATDAMLNPIFSIPANKKMLFSAWVHEACTTCAATGFVHNQINIGSTVLKPTGPIIDGWQRYEGEIPPAAAGEMTLNFVNNSGSTIYFDDIRIHPYNANMKSYVYDPVNQKLVAELDANNYASFYEYDEEGSLIRTKVETREGIKTINETRSFKQKSIEVMQ</sequence>
<gene>
    <name evidence="2" type="ORF">FAM09_29605</name>
</gene>
<keyword evidence="1" id="KW-0812">Transmembrane</keyword>
<dbReference type="Proteomes" id="UP000306918">
    <property type="component" value="Unassembled WGS sequence"/>
</dbReference>
<evidence type="ECO:0000313" key="2">
    <source>
        <dbReference type="EMBL" id="THU30758.1"/>
    </source>
</evidence>
<evidence type="ECO:0008006" key="4">
    <source>
        <dbReference type="Google" id="ProtNLM"/>
    </source>
</evidence>
<evidence type="ECO:0000256" key="1">
    <source>
        <dbReference type="SAM" id="Phobius"/>
    </source>
</evidence>
<keyword evidence="1" id="KW-0472">Membrane</keyword>
<keyword evidence="1" id="KW-1133">Transmembrane helix</keyword>
<reference evidence="2 3" key="1">
    <citation type="submission" date="2019-04" db="EMBL/GenBank/DDBJ databases">
        <title>Niastella caeni sp. nov., isolated from activated sludge.</title>
        <authorList>
            <person name="Sheng M."/>
        </authorList>
    </citation>
    <scope>NUCLEOTIDE SEQUENCE [LARGE SCALE GENOMIC DNA]</scope>
    <source>
        <strain evidence="2 3">HX-2-15</strain>
    </source>
</reference>
<protein>
    <recommendedName>
        <fullName evidence="4">PA14 domain-containing protein</fullName>
    </recommendedName>
</protein>
<dbReference type="OrthoDB" id="9814627at2"/>
<organism evidence="2 3">
    <name type="scientific">Niastella caeni</name>
    <dbReference type="NCBI Taxonomy" id="2569763"/>
    <lineage>
        <taxon>Bacteria</taxon>
        <taxon>Pseudomonadati</taxon>
        <taxon>Bacteroidota</taxon>
        <taxon>Chitinophagia</taxon>
        <taxon>Chitinophagales</taxon>
        <taxon>Chitinophagaceae</taxon>
        <taxon>Niastella</taxon>
    </lineage>
</organism>
<feature type="transmembrane region" description="Helical" evidence="1">
    <location>
        <begin position="12"/>
        <end position="30"/>
    </location>
</feature>
<accession>A0A4S8H7E2</accession>
<dbReference type="RefSeq" id="WP_136580790.1">
    <property type="nucleotide sequence ID" value="NZ_STFF01000015.1"/>
</dbReference>
<dbReference type="EMBL" id="STFF01000015">
    <property type="protein sequence ID" value="THU30758.1"/>
    <property type="molecule type" value="Genomic_DNA"/>
</dbReference>